<keyword evidence="3" id="KW-1185">Reference proteome</keyword>
<feature type="region of interest" description="Disordered" evidence="1">
    <location>
        <begin position="82"/>
        <end position="102"/>
    </location>
</feature>
<dbReference type="Proteomes" id="UP000636800">
    <property type="component" value="Unassembled WGS sequence"/>
</dbReference>
<reference evidence="2 3" key="1">
    <citation type="journal article" date="2020" name="Nat. Food">
        <title>A phased Vanilla planifolia genome enables genetic improvement of flavour and production.</title>
        <authorList>
            <person name="Hasing T."/>
            <person name="Tang H."/>
            <person name="Brym M."/>
            <person name="Khazi F."/>
            <person name="Huang T."/>
            <person name="Chambers A.H."/>
        </authorList>
    </citation>
    <scope>NUCLEOTIDE SEQUENCE [LARGE SCALE GENOMIC DNA]</scope>
    <source>
        <tissue evidence="2">Leaf</tissue>
    </source>
</reference>
<organism evidence="2 3">
    <name type="scientific">Vanilla planifolia</name>
    <name type="common">Vanilla</name>
    <dbReference type="NCBI Taxonomy" id="51239"/>
    <lineage>
        <taxon>Eukaryota</taxon>
        <taxon>Viridiplantae</taxon>
        <taxon>Streptophyta</taxon>
        <taxon>Embryophyta</taxon>
        <taxon>Tracheophyta</taxon>
        <taxon>Spermatophyta</taxon>
        <taxon>Magnoliopsida</taxon>
        <taxon>Liliopsida</taxon>
        <taxon>Asparagales</taxon>
        <taxon>Orchidaceae</taxon>
        <taxon>Vanilloideae</taxon>
        <taxon>Vanilleae</taxon>
        <taxon>Vanilla</taxon>
    </lineage>
</organism>
<dbReference type="AlphaFoldDB" id="A0A835V2S9"/>
<evidence type="ECO:0000313" key="3">
    <source>
        <dbReference type="Proteomes" id="UP000636800"/>
    </source>
</evidence>
<gene>
    <name evidence="2" type="ORF">HPP92_009368</name>
</gene>
<evidence type="ECO:0000313" key="2">
    <source>
        <dbReference type="EMBL" id="KAG0485289.1"/>
    </source>
</evidence>
<name>A0A835V2S9_VANPL</name>
<sequence>MSRSKIGPNTVQLPLTKGKSHRLLRYIAIPAVQSALRKGVHKQGHLIREQLLAGQYSMHKPSSQMTLLNKARIGAEMKGNVVTDDTSDRHLPNTNEPRTSPRCTGVLRSRAIRTGIPPVSYGQEGCIRIKVSGSKESSTITVEGKFRYIVSVNLLDYRHAGMQASCICFIFAASDVTVRAHLWKPIVLAQSHVQEIHFY</sequence>
<proteinExistence type="predicted"/>
<protein>
    <submittedName>
        <fullName evidence="2">Uncharacterized protein</fullName>
    </submittedName>
</protein>
<dbReference type="EMBL" id="JADCNL010000004">
    <property type="protein sequence ID" value="KAG0485289.1"/>
    <property type="molecule type" value="Genomic_DNA"/>
</dbReference>
<comment type="caution">
    <text evidence="2">The sequence shown here is derived from an EMBL/GenBank/DDBJ whole genome shotgun (WGS) entry which is preliminary data.</text>
</comment>
<accession>A0A835V2S9</accession>
<evidence type="ECO:0000256" key="1">
    <source>
        <dbReference type="SAM" id="MobiDB-lite"/>
    </source>
</evidence>
<dbReference type="OrthoDB" id="45365at2759"/>
<feature type="compositionally biased region" description="Polar residues" evidence="1">
    <location>
        <begin position="92"/>
        <end position="102"/>
    </location>
</feature>